<dbReference type="PANTHER" id="PTHR23080">
    <property type="entry name" value="THAP DOMAIN PROTEIN"/>
    <property type="match status" value="1"/>
</dbReference>
<keyword evidence="3" id="KW-0175">Coiled coil</keyword>
<keyword evidence="6" id="KW-1185">Reference proteome</keyword>
<feature type="domain" description="DDE Tnp4" evidence="4">
    <location>
        <begin position="216"/>
        <end position="299"/>
    </location>
</feature>
<sequence>MELESLDDVSLSRSSSSSSINITLGVTFVEQQDYITILEERIEQQSLLISTLKQEVGRLKKQLDENERKTFSLENFKDDDSAIQFYTGFPNYKALMAVYEYLDPKVSKLQCWTGKTVPDSRSYQENPQSKPGPIRNLTGLEEFFMVLVRLKVGLFVKDLSDRFDISIAGHFSKNFTTWINFLCLELRLIFPFRSQSDELRNMPLEFSRSPSTTVIIDCTEVFIEVPSSMKSQSETWSNYKRHNTFKVLVGVSPNSQVIFISKLWGGRVSDKVISQQSGILDLVDARDILMADRGFHIKVTLPPGVDLNFPPLQRHKAAVDCKRG</sequence>
<organism evidence="5 6">
    <name type="scientific">Stylophora pistillata</name>
    <name type="common">Smooth cauliflower coral</name>
    <dbReference type="NCBI Taxonomy" id="50429"/>
    <lineage>
        <taxon>Eukaryota</taxon>
        <taxon>Metazoa</taxon>
        <taxon>Cnidaria</taxon>
        <taxon>Anthozoa</taxon>
        <taxon>Hexacorallia</taxon>
        <taxon>Scleractinia</taxon>
        <taxon>Astrocoeniina</taxon>
        <taxon>Pocilloporidae</taxon>
        <taxon>Stylophora</taxon>
    </lineage>
</organism>
<dbReference type="OrthoDB" id="5984773at2759"/>
<dbReference type="GO" id="GO:0046872">
    <property type="term" value="F:metal ion binding"/>
    <property type="evidence" value="ECO:0007669"/>
    <property type="project" value="UniProtKB-KW"/>
</dbReference>
<protein>
    <recommendedName>
        <fullName evidence="4">DDE Tnp4 domain-containing protein</fullName>
    </recommendedName>
</protein>
<evidence type="ECO:0000256" key="1">
    <source>
        <dbReference type="ARBA" id="ARBA00001968"/>
    </source>
</evidence>
<proteinExistence type="predicted"/>
<evidence type="ECO:0000256" key="2">
    <source>
        <dbReference type="ARBA" id="ARBA00022723"/>
    </source>
</evidence>
<evidence type="ECO:0000256" key="3">
    <source>
        <dbReference type="SAM" id="Coils"/>
    </source>
</evidence>
<evidence type="ECO:0000313" key="6">
    <source>
        <dbReference type="Proteomes" id="UP000225706"/>
    </source>
</evidence>
<comment type="cofactor">
    <cofactor evidence="1">
        <name>a divalent metal cation</name>
        <dbReference type="ChEBI" id="CHEBI:60240"/>
    </cofactor>
</comment>
<comment type="caution">
    <text evidence="5">The sequence shown here is derived from an EMBL/GenBank/DDBJ whole genome shotgun (WGS) entry which is preliminary data.</text>
</comment>
<keyword evidence="2" id="KW-0479">Metal-binding</keyword>
<evidence type="ECO:0000313" key="5">
    <source>
        <dbReference type="EMBL" id="PFX12629.1"/>
    </source>
</evidence>
<accession>A0A2B4R733</accession>
<dbReference type="InterPro" id="IPR027806">
    <property type="entry name" value="HARBI1_dom"/>
</dbReference>
<dbReference type="EMBL" id="LSMT01001253">
    <property type="protein sequence ID" value="PFX12629.1"/>
    <property type="molecule type" value="Genomic_DNA"/>
</dbReference>
<dbReference type="Pfam" id="PF13359">
    <property type="entry name" value="DDE_Tnp_4"/>
    <property type="match status" value="1"/>
</dbReference>
<feature type="coiled-coil region" evidence="3">
    <location>
        <begin position="35"/>
        <end position="69"/>
    </location>
</feature>
<reference evidence="6" key="1">
    <citation type="journal article" date="2017" name="bioRxiv">
        <title>Comparative analysis of the genomes of Stylophora pistillata and Acropora digitifera provides evidence for extensive differences between species of corals.</title>
        <authorList>
            <person name="Voolstra C.R."/>
            <person name="Li Y."/>
            <person name="Liew Y.J."/>
            <person name="Baumgarten S."/>
            <person name="Zoccola D."/>
            <person name="Flot J.-F."/>
            <person name="Tambutte S."/>
            <person name="Allemand D."/>
            <person name="Aranda M."/>
        </authorList>
    </citation>
    <scope>NUCLEOTIDE SEQUENCE [LARGE SCALE GENOMIC DNA]</scope>
</reference>
<name>A0A2B4R733_STYPI</name>
<dbReference type="AlphaFoldDB" id="A0A2B4R733"/>
<gene>
    <name evidence="5" type="ORF">AWC38_SpisGene23379</name>
</gene>
<dbReference type="PANTHER" id="PTHR23080:SF142">
    <property type="entry name" value="SI:CH211-69L10.4"/>
    <property type="match status" value="1"/>
</dbReference>
<dbReference type="STRING" id="50429.A0A2B4R733"/>
<dbReference type="Proteomes" id="UP000225706">
    <property type="component" value="Unassembled WGS sequence"/>
</dbReference>
<evidence type="ECO:0000259" key="4">
    <source>
        <dbReference type="Pfam" id="PF13359"/>
    </source>
</evidence>